<gene>
    <name evidence="2" type="primary">mhpC</name>
    <name evidence="2" type="ORF">GCM10007966_22220</name>
</gene>
<dbReference type="PANTHER" id="PTHR43798:SF5">
    <property type="entry name" value="MONOACYLGLYCEROL LIPASE ABHD6"/>
    <property type="match status" value="1"/>
</dbReference>
<dbReference type="InterPro" id="IPR050266">
    <property type="entry name" value="AB_hydrolase_sf"/>
</dbReference>
<keyword evidence="3" id="KW-1185">Reference proteome</keyword>
<dbReference type="GO" id="GO:0046464">
    <property type="term" value="P:acylglycerol catabolic process"/>
    <property type="evidence" value="ECO:0007669"/>
    <property type="project" value="TreeGrafter"/>
</dbReference>
<evidence type="ECO:0000313" key="2">
    <source>
        <dbReference type="EMBL" id="GGI93203.1"/>
    </source>
</evidence>
<evidence type="ECO:0000313" key="3">
    <source>
        <dbReference type="Proteomes" id="UP000630149"/>
    </source>
</evidence>
<sequence>MARVKVNDIELYYETHGTGEAIVFISGFSADHTLWREVVDRFKKNYQVILFDNRGVGRTDVPLGEYTITQMAEDVAALCSHLDLAKANFIGNSMGGFILQTLMHRYPHLIKTAVISNSASTINSCYKIYLASQLEFLKANVPMEALVKASCSWVYSYQFLAKEKVFNNLIQLALDNPYPFTIAGYHGQYAALKGFNSEPWLKSIQIPTLVIGSDQDLIFRESSIKALSEQLPNATYYSFKECGHLPPLEYPKKFYELVRGFLADNCK</sequence>
<dbReference type="InterPro" id="IPR029058">
    <property type="entry name" value="AB_hydrolase_fold"/>
</dbReference>
<dbReference type="EMBL" id="BMOB01000015">
    <property type="protein sequence ID" value="GGI93203.1"/>
    <property type="molecule type" value="Genomic_DNA"/>
</dbReference>
<reference evidence="2" key="1">
    <citation type="journal article" date="2014" name="Int. J. Syst. Evol. Microbiol.">
        <title>Complete genome sequence of Corynebacterium casei LMG S-19264T (=DSM 44701T), isolated from a smear-ripened cheese.</title>
        <authorList>
            <consortium name="US DOE Joint Genome Institute (JGI-PGF)"/>
            <person name="Walter F."/>
            <person name="Albersmeier A."/>
            <person name="Kalinowski J."/>
            <person name="Ruckert C."/>
        </authorList>
    </citation>
    <scope>NUCLEOTIDE SEQUENCE</scope>
    <source>
        <strain evidence="2">JCM 13919</strain>
    </source>
</reference>
<dbReference type="SUPFAM" id="SSF53474">
    <property type="entry name" value="alpha/beta-Hydrolases"/>
    <property type="match status" value="1"/>
</dbReference>
<dbReference type="GO" id="GO:0016020">
    <property type="term" value="C:membrane"/>
    <property type="evidence" value="ECO:0007669"/>
    <property type="project" value="TreeGrafter"/>
</dbReference>
<dbReference type="GO" id="GO:0047372">
    <property type="term" value="F:monoacylglycerol lipase activity"/>
    <property type="evidence" value="ECO:0007669"/>
    <property type="project" value="TreeGrafter"/>
</dbReference>
<dbReference type="AlphaFoldDB" id="A0A917K1T4"/>
<dbReference type="InterPro" id="IPR000073">
    <property type="entry name" value="AB_hydrolase_1"/>
</dbReference>
<feature type="domain" description="AB hydrolase-1" evidence="1">
    <location>
        <begin position="21"/>
        <end position="249"/>
    </location>
</feature>
<dbReference type="PRINTS" id="PR00111">
    <property type="entry name" value="ABHYDROLASE"/>
</dbReference>
<evidence type="ECO:0000259" key="1">
    <source>
        <dbReference type="Pfam" id="PF00561"/>
    </source>
</evidence>
<dbReference type="Gene3D" id="3.40.50.1820">
    <property type="entry name" value="alpha/beta hydrolase"/>
    <property type="match status" value="1"/>
</dbReference>
<dbReference type="Pfam" id="PF00561">
    <property type="entry name" value="Abhydrolase_1"/>
    <property type="match status" value="1"/>
</dbReference>
<comment type="caution">
    <text evidence="2">The sequence shown here is derived from an EMBL/GenBank/DDBJ whole genome shotgun (WGS) entry which is preliminary data.</text>
</comment>
<organism evidence="2 3">
    <name type="scientific">Legionella impletisoli</name>
    <dbReference type="NCBI Taxonomy" id="343510"/>
    <lineage>
        <taxon>Bacteria</taxon>
        <taxon>Pseudomonadati</taxon>
        <taxon>Pseudomonadota</taxon>
        <taxon>Gammaproteobacteria</taxon>
        <taxon>Legionellales</taxon>
        <taxon>Legionellaceae</taxon>
        <taxon>Legionella</taxon>
    </lineage>
</organism>
<proteinExistence type="predicted"/>
<protein>
    <submittedName>
        <fullName evidence="2">Lipolytic protein</fullName>
    </submittedName>
</protein>
<dbReference type="Proteomes" id="UP000630149">
    <property type="component" value="Unassembled WGS sequence"/>
</dbReference>
<accession>A0A917K1T4</accession>
<dbReference type="OrthoDB" id="7057597at2"/>
<dbReference type="PANTHER" id="PTHR43798">
    <property type="entry name" value="MONOACYLGLYCEROL LIPASE"/>
    <property type="match status" value="1"/>
</dbReference>
<dbReference type="RefSeq" id="WP_131776438.1">
    <property type="nucleotide sequence ID" value="NZ_BMOB01000015.1"/>
</dbReference>
<name>A0A917K1T4_9GAMM</name>
<reference evidence="2" key="2">
    <citation type="submission" date="2020-09" db="EMBL/GenBank/DDBJ databases">
        <authorList>
            <person name="Sun Q."/>
            <person name="Ohkuma M."/>
        </authorList>
    </citation>
    <scope>NUCLEOTIDE SEQUENCE</scope>
    <source>
        <strain evidence="2">JCM 13919</strain>
    </source>
</reference>